<name>A0A1G8AR44_9VIBR</name>
<gene>
    <name evidence="1" type="ORF">SAMN04488136_11184</name>
</gene>
<evidence type="ECO:0008006" key="3">
    <source>
        <dbReference type="Google" id="ProtNLM"/>
    </source>
</evidence>
<dbReference type="AlphaFoldDB" id="A0A1G8AR44"/>
<dbReference type="STRING" id="861298.SAMN04488136_11184"/>
<proteinExistence type="predicted"/>
<evidence type="ECO:0000313" key="2">
    <source>
        <dbReference type="Proteomes" id="UP000198854"/>
    </source>
</evidence>
<sequence length="296" mass="31857">MSVIIGTSNLDSTGSSAGLTEENGTLVSDYYDENGVLVYTFDSSSSVAFNSVQIQSDTWDNENYKETKVDGNYEVITVDNFVDVDITNASDLGYSHIDVLNAKRGTIDTSGADSDDSIYIAVSSNSYTWSNLFTITTGEGDDDVTLANVTGSQYTSFDISLGDGNDVLDISDLLDAKYDKIERTVDGGDGFDVLITNGDDNVEFSGFEVVEGTGFDDTLELDSETLAANDDGELGLVIANISISYSDDLTYTTSDLDQEQTDYLDNLGYDADSFEVVTVTSSDGEYTLLVESDSYA</sequence>
<dbReference type="OrthoDB" id="5878065at2"/>
<accession>A0A1G8AR44</accession>
<protein>
    <recommendedName>
        <fullName evidence="3">Hemolysin-type calcium-binding repeat-containing protein</fullName>
    </recommendedName>
</protein>
<evidence type="ECO:0000313" key="1">
    <source>
        <dbReference type="EMBL" id="SDH23455.1"/>
    </source>
</evidence>
<dbReference type="EMBL" id="FNDD01000011">
    <property type="protein sequence ID" value="SDH23455.1"/>
    <property type="molecule type" value="Genomic_DNA"/>
</dbReference>
<dbReference type="Proteomes" id="UP000198854">
    <property type="component" value="Unassembled WGS sequence"/>
</dbReference>
<organism evidence="1 2">
    <name type="scientific">Vibrio xiamenensis</name>
    <dbReference type="NCBI Taxonomy" id="861298"/>
    <lineage>
        <taxon>Bacteria</taxon>
        <taxon>Pseudomonadati</taxon>
        <taxon>Pseudomonadota</taxon>
        <taxon>Gammaproteobacteria</taxon>
        <taxon>Vibrionales</taxon>
        <taxon>Vibrionaceae</taxon>
        <taxon>Vibrio</taxon>
    </lineage>
</organism>
<dbReference type="RefSeq" id="WP_093273485.1">
    <property type="nucleotide sequence ID" value="NZ_FNDD01000011.1"/>
</dbReference>
<reference evidence="2" key="1">
    <citation type="submission" date="2016-10" db="EMBL/GenBank/DDBJ databases">
        <authorList>
            <person name="Varghese N."/>
            <person name="Submissions S."/>
        </authorList>
    </citation>
    <scope>NUCLEOTIDE SEQUENCE [LARGE SCALE GENOMIC DNA]</scope>
    <source>
        <strain evidence="2">CGMCC 1.10228</strain>
    </source>
</reference>
<keyword evidence="2" id="KW-1185">Reference proteome</keyword>